<comment type="similarity">
    <text evidence="2">Belongs to the TspO/BZRP family.</text>
</comment>
<evidence type="ECO:0000256" key="4">
    <source>
        <dbReference type="ARBA" id="ARBA00022989"/>
    </source>
</evidence>
<protein>
    <submittedName>
        <fullName evidence="7">Tryptophan-rich sensory protein</fullName>
    </submittedName>
</protein>
<evidence type="ECO:0000313" key="8">
    <source>
        <dbReference type="Proteomes" id="UP001055200"/>
    </source>
</evidence>
<organism evidence="7 8">
    <name type="scientific">Mycolicibacillus parakoreensis</name>
    <dbReference type="NCBI Taxonomy" id="1069221"/>
    <lineage>
        <taxon>Bacteria</taxon>
        <taxon>Bacillati</taxon>
        <taxon>Actinomycetota</taxon>
        <taxon>Actinomycetes</taxon>
        <taxon>Mycobacteriales</taxon>
        <taxon>Mycobacteriaceae</taxon>
        <taxon>Mycolicibacillus</taxon>
    </lineage>
</organism>
<evidence type="ECO:0000256" key="3">
    <source>
        <dbReference type="ARBA" id="ARBA00022692"/>
    </source>
</evidence>
<feature type="transmembrane region" description="Helical" evidence="6">
    <location>
        <begin position="48"/>
        <end position="70"/>
    </location>
</feature>
<dbReference type="CDD" id="cd15904">
    <property type="entry name" value="TSPO_MBR"/>
    <property type="match status" value="1"/>
</dbReference>
<dbReference type="EMBL" id="CP092365">
    <property type="protein sequence ID" value="ULN52370.1"/>
    <property type="molecule type" value="Genomic_DNA"/>
</dbReference>
<evidence type="ECO:0000313" key="7">
    <source>
        <dbReference type="EMBL" id="ULN52370.1"/>
    </source>
</evidence>
<evidence type="ECO:0000256" key="2">
    <source>
        <dbReference type="ARBA" id="ARBA00007524"/>
    </source>
</evidence>
<keyword evidence="5 6" id="KW-0472">Membrane</keyword>
<sequence>MRPMTLAATTAAVAVTAAVGGAVTAPAVRSPWYARLAKPRYQPPRGVFPVVWPILYADVAAVSAATVDELRERGDDGAARRYGRALAVNLVLNAGWSWLFFGRRRLGGAAVTAAALTLSAADVTRRAAAVRAGRGALLAAYPAWCAFATVLSAQLWAANRGRVR</sequence>
<dbReference type="InterPro" id="IPR038330">
    <property type="entry name" value="TspO/MBR-related_sf"/>
</dbReference>
<gene>
    <name evidence="7" type="ORF">MIU77_16255</name>
</gene>
<dbReference type="RefSeq" id="WP_240170643.1">
    <property type="nucleotide sequence ID" value="NZ_CP092365.1"/>
</dbReference>
<dbReference type="Gene3D" id="1.20.1260.100">
    <property type="entry name" value="TspO/MBR protein"/>
    <property type="match status" value="1"/>
</dbReference>
<dbReference type="PIRSF" id="PIRSF005859">
    <property type="entry name" value="PBR"/>
    <property type="match status" value="1"/>
</dbReference>
<evidence type="ECO:0000256" key="1">
    <source>
        <dbReference type="ARBA" id="ARBA00004141"/>
    </source>
</evidence>
<dbReference type="PANTHER" id="PTHR10057:SF0">
    <property type="entry name" value="TRANSLOCATOR PROTEIN"/>
    <property type="match status" value="1"/>
</dbReference>
<proteinExistence type="inferred from homology"/>
<dbReference type="Pfam" id="PF03073">
    <property type="entry name" value="TspO_MBR"/>
    <property type="match status" value="1"/>
</dbReference>
<keyword evidence="3 6" id="KW-0812">Transmembrane</keyword>
<dbReference type="PANTHER" id="PTHR10057">
    <property type="entry name" value="PERIPHERAL-TYPE BENZODIAZEPINE RECEPTOR"/>
    <property type="match status" value="1"/>
</dbReference>
<name>A0ABY3TXH1_9MYCO</name>
<dbReference type="Proteomes" id="UP001055200">
    <property type="component" value="Chromosome"/>
</dbReference>
<dbReference type="InterPro" id="IPR004307">
    <property type="entry name" value="TspO_MBR"/>
</dbReference>
<evidence type="ECO:0000256" key="5">
    <source>
        <dbReference type="ARBA" id="ARBA00023136"/>
    </source>
</evidence>
<evidence type="ECO:0000256" key="6">
    <source>
        <dbReference type="SAM" id="Phobius"/>
    </source>
</evidence>
<accession>A0ABY3TXH1</accession>
<reference evidence="7" key="1">
    <citation type="submission" date="2022-08" db="EMBL/GenBank/DDBJ databases">
        <title>Complete genome sequence of 14 non-tuberculosis mycobacteria type-strains.</title>
        <authorList>
            <person name="Igarashi Y."/>
            <person name="Osugi A."/>
            <person name="Mitarai S."/>
        </authorList>
    </citation>
    <scope>NUCLEOTIDE SEQUENCE</scope>
    <source>
        <strain evidence="7">DSM 45575</strain>
    </source>
</reference>
<feature type="transmembrane region" description="Helical" evidence="6">
    <location>
        <begin position="82"/>
        <end position="100"/>
    </location>
</feature>
<keyword evidence="8" id="KW-1185">Reference proteome</keyword>
<comment type="subcellular location">
    <subcellularLocation>
        <location evidence="1">Membrane</location>
        <topology evidence="1">Multi-pass membrane protein</topology>
    </subcellularLocation>
</comment>
<feature type="transmembrane region" description="Helical" evidence="6">
    <location>
        <begin position="136"/>
        <end position="157"/>
    </location>
</feature>
<keyword evidence="4 6" id="KW-1133">Transmembrane helix</keyword>